<feature type="transmembrane region" description="Helical" evidence="1">
    <location>
        <begin position="312"/>
        <end position="336"/>
    </location>
</feature>
<organism evidence="2 3">
    <name type="scientific">Mesorhizobium muleiense</name>
    <dbReference type="NCBI Taxonomy" id="1004279"/>
    <lineage>
        <taxon>Bacteria</taxon>
        <taxon>Pseudomonadati</taxon>
        <taxon>Pseudomonadota</taxon>
        <taxon>Alphaproteobacteria</taxon>
        <taxon>Hyphomicrobiales</taxon>
        <taxon>Phyllobacteriaceae</taxon>
        <taxon>Mesorhizobium</taxon>
    </lineage>
</organism>
<keyword evidence="3" id="KW-1185">Reference proteome</keyword>
<protein>
    <submittedName>
        <fullName evidence="2">Uncharacterized protein</fullName>
    </submittedName>
</protein>
<sequence length="364" mass="38923">MRMRYLLAASLVVAIVLTLRWEWLEPHHFEDEVMRAALAEEVRRDDTRCPLSSKAVEQARPWVLAACAAGGLGWHEAAAKYGDDAARVFLVYGEDADFVEVFDRLGHPVVPVIAYFVKNGSSQYLLQETIGQGLSSLWDDRQVGFGLAEISPEQYGLIAIRELKDRGHEMLSEFEIVDGTAVRRQFTRTLLGAKNIVLGGVSDLEGVITRGERLPTWDEMGWAAFDAAIVVGGMGAAAKALRVARAPVAAAGRGTVRIAHLRAAGKGAFQSLSAVGTAAGVAAVVALPYVAITRPHLLTNAAGWIAEQAGLPAWLGAFAAYFILCLVLASLLRMVLAPLAWTLRTLSKIVGRLAGAGGVRSAAA</sequence>
<dbReference type="AlphaFoldDB" id="A0A1G8IP34"/>
<evidence type="ECO:0000313" key="3">
    <source>
        <dbReference type="Proteomes" id="UP000198894"/>
    </source>
</evidence>
<reference evidence="3" key="1">
    <citation type="submission" date="2016-10" db="EMBL/GenBank/DDBJ databases">
        <authorList>
            <person name="Varghese N."/>
            <person name="Submissions S."/>
        </authorList>
    </citation>
    <scope>NUCLEOTIDE SEQUENCE [LARGE SCALE GENOMIC DNA]</scope>
    <source>
        <strain evidence="3">CGMCC 1.11022</strain>
    </source>
</reference>
<keyword evidence="1" id="KW-0472">Membrane</keyword>
<feature type="transmembrane region" description="Helical" evidence="1">
    <location>
        <begin position="272"/>
        <end position="292"/>
    </location>
</feature>
<dbReference type="EMBL" id="FNEE01000001">
    <property type="protein sequence ID" value="SDI20788.1"/>
    <property type="molecule type" value="Genomic_DNA"/>
</dbReference>
<evidence type="ECO:0000313" key="2">
    <source>
        <dbReference type="EMBL" id="SDI20788.1"/>
    </source>
</evidence>
<keyword evidence="1" id="KW-1133">Transmembrane helix</keyword>
<evidence type="ECO:0000256" key="1">
    <source>
        <dbReference type="SAM" id="Phobius"/>
    </source>
</evidence>
<accession>A0A1G8IP34</accession>
<keyword evidence="1" id="KW-0812">Transmembrane</keyword>
<proteinExistence type="predicted"/>
<gene>
    <name evidence="2" type="ORF">SAMN05428953_101441</name>
</gene>
<name>A0A1G8IP34_9HYPH</name>
<dbReference type="Proteomes" id="UP000198894">
    <property type="component" value="Unassembled WGS sequence"/>
</dbReference>